<name>A0A645CEV5_9ZZZZ</name>
<reference evidence="1" key="1">
    <citation type="submission" date="2019-08" db="EMBL/GenBank/DDBJ databases">
        <authorList>
            <person name="Kucharzyk K."/>
            <person name="Murdoch R.W."/>
            <person name="Higgins S."/>
            <person name="Loffler F."/>
        </authorList>
    </citation>
    <scope>NUCLEOTIDE SEQUENCE</scope>
</reference>
<dbReference type="AlphaFoldDB" id="A0A645CEV5"/>
<dbReference type="EMBL" id="VSSQ01026621">
    <property type="protein sequence ID" value="MPM75433.1"/>
    <property type="molecule type" value="Genomic_DNA"/>
</dbReference>
<proteinExistence type="predicted"/>
<gene>
    <name evidence="1" type="ORF">SDC9_122426</name>
</gene>
<comment type="caution">
    <text evidence="1">The sequence shown here is derived from an EMBL/GenBank/DDBJ whole genome shotgun (WGS) entry which is preliminary data.</text>
</comment>
<accession>A0A645CEV5</accession>
<evidence type="ECO:0000313" key="1">
    <source>
        <dbReference type="EMBL" id="MPM75433.1"/>
    </source>
</evidence>
<protein>
    <submittedName>
        <fullName evidence="1">Uncharacterized protein</fullName>
    </submittedName>
</protein>
<sequence>MLLDYLTELKDSLSESDFKDFIIDIERDIKINRISFGKRTSSREFINICEILKGALER</sequence>
<organism evidence="1">
    <name type="scientific">bioreactor metagenome</name>
    <dbReference type="NCBI Taxonomy" id="1076179"/>
    <lineage>
        <taxon>unclassified sequences</taxon>
        <taxon>metagenomes</taxon>
        <taxon>ecological metagenomes</taxon>
    </lineage>
</organism>